<dbReference type="Proteomes" id="UP001152759">
    <property type="component" value="Chromosome 5"/>
</dbReference>
<feature type="compositionally biased region" description="Basic and acidic residues" evidence="2">
    <location>
        <begin position="434"/>
        <end position="458"/>
    </location>
</feature>
<feature type="coiled-coil region" evidence="1">
    <location>
        <begin position="15"/>
        <end position="98"/>
    </location>
</feature>
<gene>
    <name evidence="3" type="ORF">BEMITA_LOCUS9246</name>
</gene>
<evidence type="ECO:0000313" key="3">
    <source>
        <dbReference type="EMBL" id="CAH0390531.1"/>
    </source>
</evidence>
<keyword evidence="1" id="KW-0175">Coiled coil</keyword>
<evidence type="ECO:0000256" key="2">
    <source>
        <dbReference type="SAM" id="MobiDB-lite"/>
    </source>
</evidence>
<protein>
    <submittedName>
        <fullName evidence="3">Uncharacterized protein</fullName>
    </submittedName>
</protein>
<reference evidence="3" key="1">
    <citation type="submission" date="2021-12" db="EMBL/GenBank/DDBJ databases">
        <authorList>
            <person name="King R."/>
        </authorList>
    </citation>
    <scope>NUCLEOTIDE SEQUENCE</scope>
</reference>
<accession>A0A9P0AH01</accession>
<feature type="region of interest" description="Disordered" evidence="2">
    <location>
        <begin position="537"/>
        <end position="619"/>
    </location>
</feature>
<dbReference type="KEGG" id="btab:109040854"/>
<feature type="compositionally biased region" description="Basic and acidic residues" evidence="2">
    <location>
        <begin position="663"/>
        <end position="680"/>
    </location>
</feature>
<keyword evidence="4" id="KW-1185">Reference proteome</keyword>
<feature type="region of interest" description="Disordered" evidence="2">
    <location>
        <begin position="642"/>
        <end position="682"/>
    </location>
</feature>
<evidence type="ECO:0000313" key="4">
    <source>
        <dbReference type="Proteomes" id="UP001152759"/>
    </source>
</evidence>
<evidence type="ECO:0000256" key="1">
    <source>
        <dbReference type="SAM" id="Coils"/>
    </source>
</evidence>
<organism evidence="3 4">
    <name type="scientific">Bemisia tabaci</name>
    <name type="common">Sweetpotato whitefly</name>
    <name type="synonym">Aleurodes tabaci</name>
    <dbReference type="NCBI Taxonomy" id="7038"/>
    <lineage>
        <taxon>Eukaryota</taxon>
        <taxon>Metazoa</taxon>
        <taxon>Ecdysozoa</taxon>
        <taxon>Arthropoda</taxon>
        <taxon>Hexapoda</taxon>
        <taxon>Insecta</taxon>
        <taxon>Pterygota</taxon>
        <taxon>Neoptera</taxon>
        <taxon>Paraneoptera</taxon>
        <taxon>Hemiptera</taxon>
        <taxon>Sternorrhyncha</taxon>
        <taxon>Aleyrodoidea</taxon>
        <taxon>Aleyrodidae</taxon>
        <taxon>Aleyrodinae</taxon>
        <taxon>Bemisia</taxon>
    </lineage>
</organism>
<dbReference type="EMBL" id="OU963866">
    <property type="protein sequence ID" value="CAH0390531.1"/>
    <property type="molecule type" value="Genomic_DNA"/>
</dbReference>
<feature type="compositionally biased region" description="Basic and acidic residues" evidence="2">
    <location>
        <begin position="549"/>
        <end position="561"/>
    </location>
</feature>
<sequence length="705" mass="80257">MDPSTKIWKTIVLADASLEFDKNELEAQKQRLLEELKHTNSQISDALATNAELKSGIESEDKVFQSLASSVSLLKESKNSLSKEKNDLLKQLELQQIKNHEDKKQQDATISFYEAMWEKNLAQFHNIPSVKRKLQLETEVKKQEIELRMKKKELEETSNSIKQFVEINERRWQVQCIKLAQAWANKESEVKRNEQLHKKLNDLMKRADHPKEKREATSKAQKAVSTVQVLPYKKGTRDLSAPHSRFGRLQDISLDFSPSGIDMKLKEWQKKREADNYRHFSFSVNQSNLQESADNNTNEFVQSNAPHNSRNVASRIPVFDGAKFKGVSPSLINMRQERVSRLEIHTPKIAKPSEIMSPRNSRIPISNSPMNRVKELTSSDRTKNATLIRGKGFSQGLSAASNVSRSHASTALKKLPTTIQRQVVPSLHSATPDSSKRKFDSKSFKNKETPQKFPKKDIFPSSVKQQERNIRQEVSTMPHNFHRSREQSNQEHQIISRCEEMDGTHENETEIDYSSSLHGSLNKTFTVGGATMVNREENTSLRSSTPVEPGHRDENFDEYRVDNSLPSGPMNEERIDGTVSKYFNRTSDKENTPPGGIIEKSPTPNRTFQSDDGEILPNENADDASILENQFDTSALDNNYSFQAISPPMSPLQMDDDISGENFSKDLNKEGDSSDGERRNAQTRYIVDTFSFTSQPKKKPLNSLF</sequence>
<proteinExistence type="predicted"/>
<feature type="compositionally biased region" description="Polar residues" evidence="2">
    <location>
        <begin position="417"/>
        <end position="432"/>
    </location>
</feature>
<name>A0A9P0AH01_BEMTA</name>
<feature type="coiled-coil region" evidence="1">
    <location>
        <begin position="133"/>
        <end position="160"/>
    </location>
</feature>
<dbReference type="AlphaFoldDB" id="A0A9P0AH01"/>
<feature type="region of interest" description="Disordered" evidence="2">
    <location>
        <begin position="411"/>
        <end position="467"/>
    </location>
</feature>